<comment type="subcellular location">
    <subcellularLocation>
        <location evidence="1">Secreted</location>
    </subcellularLocation>
</comment>
<evidence type="ECO:0000256" key="1">
    <source>
        <dbReference type="ARBA" id="ARBA00004613"/>
    </source>
</evidence>
<feature type="signal peptide" evidence="7">
    <location>
        <begin position="1"/>
        <end position="22"/>
    </location>
</feature>
<gene>
    <name evidence="8" type="ORF">LARSCL_LOCUS19414</name>
</gene>
<dbReference type="PANTHER" id="PTHR11475">
    <property type="entry name" value="OXIDASE/PEROXIDASE"/>
    <property type="match status" value="1"/>
</dbReference>
<keyword evidence="5" id="KW-0408">Iron</keyword>
<evidence type="ECO:0000256" key="3">
    <source>
        <dbReference type="ARBA" id="ARBA00022559"/>
    </source>
</evidence>
<keyword evidence="3" id="KW-0560">Oxidoreductase</keyword>
<name>A0AAV2BHH5_9ARAC</name>
<evidence type="ECO:0000256" key="2">
    <source>
        <dbReference type="ARBA" id="ARBA00022525"/>
    </source>
</evidence>
<dbReference type="GO" id="GO:0046872">
    <property type="term" value="F:metal ion binding"/>
    <property type="evidence" value="ECO:0007669"/>
    <property type="project" value="UniProtKB-KW"/>
</dbReference>
<evidence type="ECO:0000256" key="4">
    <source>
        <dbReference type="ARBA" id="ARBA00022729"/>
    </source>
</evidence>
<keyword evidence="5" id="KW-0349">Heme</keyword>
<evidence type="ECO:0008006" key="10">
    <source>
        <dbReference type="Google" id="ProtNLM"/>
    </source>
</evidence>
<keyword evidence="4 7" id="KW-0732">Signal</keyword>
<protein>
    <recommendedName>
        <fullName evidence="10">Peroxidase</fullName>
    </recommendedName>
</protein>
<dbReference type="SUPFAM" id="SSF48113">
    <property type="entry name" value="Heme-dependent peroxidases"/>
    <property type="match status" value="1"/>
</dbReference>
<dbReference type="EMBL" id="CAXIEN010000377">
    <property type="protein sequence ID" value="CAL1295681.1"/>
    <property type="molecule type" value="Genomic_DNA"/>
</dbReference>
<evidence type="ECO:0000313" key="8">
    <source>
        <dbReference type="EMBL" id="CAL1295681.1"/>
    </source>
</evidence>
<dbReference type="Pfam" id="PF03098">
    <property type="entry name" value="An_peroxidase"/>
    <property type="match status" value="1"/>
</dbReference>
<keyword evidence="2" id="KW-0964">Secreted</keyword>
<dbReference type="GO" id="GO:0005576">
    <property type="term" value="C:extracellular region"/>
    <property type="evidence" value="ECO:0007669"/>
    <property type="project" value="UniProtKB-SubCell"/>
</dbReference>
<dbReference type="InterPro" id="IPR037120">
    <property type="entry name" value="Haem_peroxidase_sf_animal"/>
</dbReference>
<comment type="caution">
    <text evidence="8">The sequence shown here is derived from an EMBL/GenBank/DDBJ whole genome shotgun (WGS) entry which is preliminary data.</text>
</comment>
<dbReference type="GO" id="GO:0006979">
    <property type="term" value="P:response to oxidative stress"/>
    <property type="evidence" value="ECO:0007669"/>
    <property type="project" value="InterPro"/>
</dbReference>
<sequence>MKSRYFSLILITGLMLKVFCLADSEQCSYAGRNSKKSSQISFRDEANSDAGLSECGNESHYEPTDVEAHTAEDPNSCTENETVMCDPSSPYRTINGSCNNLNHPNWGVSTECYLRFQPAYYKDFGSIRRSTKGGSLPEPRVLTLNIFKNMHRPTRNVSFMFTIFGRTVAHDLSLALQEDPPGPCCAPENKGAPECIPITVPPYDPFYSKFNVTCLEMNRTLACTSCDNANRQQSNGATAALDASIVYGTDDEKSNQVRANDGTGKLKSNNTENGELLPTGKDPFDIFCYRKIESKCFFAGDVRVNQHTTLSSLQTLYMREHNRIATEMKSLNPHWDEERLFHEARKINIAELQCITYKEYLPSLLGPSLMNQFDLSVKSGSKGSTYNPEVRIGVWNEFATAVYRLHSMIATNVGALHLRFKNLYSNPDLIREGHMGQILQGVCKVPSEKYDHWFIHDATDYLYQPPDVPYGNDLSSTDMQRGRDHGLAPYVHLVRFCFGSNANISSFEDLAPGLMSRKNANLLKKNYKSVDDVDLWAGAQMEHHLPGSEVGPTAACIIAKQLYATKFGDRFYFEHEGEVPSFTPDQRASLKQCSLSRMLCDNTPIKEIQKNVMLLQSTKNPKVSCNDIPKIDLTLWKENSSK</sequence>
<dbReference type="CDD" id="cd09823">
    <property type="entry name" value="peroxinectin_like"/>
    <property type="match status" value="1"/>
</dbReference>
<dbReference type="FunFam" id="1.10.640.10:FF:000003">
    <property type="entry name" value="chorion peroxidase"/>
    <property type="match status" value="1"/>
</dbReference>
<dbReference type="PRINTS" id="PR00457">
    <property type="entry name" value="ANPEROXIDASE"/>
</dbReference>
<evidence type="ECO:0000256" key="6">
    <source>
        <dbReference type="SAM" id="MobiDB-lite"/>
    </source>
</evidence>
<dbReference type="PROSITE" id="PS50292">
    <property type="entry name" value="PEROXIDASE_3"/>
    <property type="match status" value="1"/>
</dbReference>
<keyword evidence="3" id="KW-0575">Peroxidase</keyword>
<accession>A0AAV2BHH5</accession>
<evidence type="ECO:0000256" key="7">
    <source>
        <dbReference type="SAM" id="SignalP"/>
    </source>
</evidence>
<keyword evidence="9" id="KW-1185">Reference proteome</keyword>
<dbReference type="GO" id="GO:0004601">
    <property type="term" value="F:peroxidase activity"/>
    <property type="evidence" value="ECO:0007669"/>
    <property type="project" value="UniProtKB-KW"/>
</dbReference>
<feature type="region of interest" description="Disordered" evidence="6">
    <location>
        <begin position="252"/>
        <end position="274"/>
    </location>
</feature>
<dbReference type="InterPro" id="IPR019791">
    <property type="entry name" value="Haem_peroxidase_animal"/>
</dbReference>
<organism evidence="8 9">
    <name type="scientific">Larinioides sclopetarius</name>
    <dbReference type="NCBI Taxonomy" id="280406"/>
    <lineage>
        <taxon>Eukaryota</taxon>
        <taxon>Metazoa</taxon>
        <taxon>Ecdysozoa</taxon>
        <taxon>Arthropoda</taxon>
        <taxon>Chelicerata</taxon>
        <taxon>Arachnida</taxon>
        <taxon>Araneae</taxon>
        <taxon>Araneomorphae</taxon>
        <taxon>Entelegynae</taxon>
        <taxon>Araneoidea</taxon>
        <taxon>Araneidae</taxon>
        <taxon>Larinioides</taxon>
    </lineage>
</organism>
<feature type="binding site" description="axial binding residue" evidence="5">
    <location>
        <position position="406"/>
    </location>
    <ligand>
        <name>heme b</name>
        <dbReference type="ChEBI" id="CHEBI:60344"/>
    </ligand>
    <ligandPart>
        <name>Fe</name>
        <dbReference type="ChEBI" id="CHEBI:18248"/>
    </ligandPart>
</feature>
<keyword evidence="5" id="KW-0479">Metal-binding</keyword>
<feature type="chain" id="PRO_5043785546" description="Peroxidase" evidence="7">
    <location>
        <begin position="23"/>
        <end position="642"/>
    </location>
</feature>
<proteinExistence type="predicted"/>
<dbReference type="GO" id="GO:0020037">
    <property type="term" value="F:heme binding"/>
    <property type="evidence" value="ECO:0007669"/>
    <property type="project" value="InterPro"/>
</dbReference>
<evidence type="ECO:0000256" key="5">
    <source>
        <dbReference type="PIRSR" id="PIRSR619791-2"/>
    </source>
</evidence>
<dbReference type="InterPro" id="IPR010255">
    <property type="entry name" value="Haem_peroxidase_sf"/>
</dbReference>
<reference evidence="8 9" key="1">
    <citation type="submission" date="2024-04" db="EMBL/GenBank/DDBJ databases">
        <authorList>
            <person name="Rising A."/>
            <person name="Reimegard J."/>
            <person name="Sonavane S."/>
            <person name="Akerstrom W."/>
            <person name="Nylinder S."/>
            <person name="Hedman E."/>
            <person name="Kallberg Y."/>
        </authorList>
    </citation>
    <scope>NUCLEOTIDE SEQUENCE [LARGE SCALE GENOMIC DNA]</scope>
</reference>
<dbReference type="PANTHER" id="PTHR11475:SF143">
    <property type="entry name" value="PUTATIVE-RELATED"/>
    <property type="match status" value="1"/>
</dbReference>
<dbReference type="Gene3D" id="1.10.640.10">
    <property type="entry name" value="Haem peroxidase domain superfamily, animal type"/>
    <property type="match status" value="1"/>
</dbReference>
<dbReference type="Proteomes" id="UP001497382">
    <property type="component" value="Unassembled WGS sequence"/>
</dbReference>
<evidence type="ECO:0000313" key="9">
    <source>
        <dbReference type="Proteomes" id="UP001497382"/>
    </source>
</evidence>
<dbReference type="AlphaFoldDB" id="A0AAV2BHH5"/>